<dbReference type="InterPro" id="IPR035985">
    <property type="entry name" value="Ubiquitin-activating_enz"/>
</dbReference>
<proteinExistence type="predicted"/>
<dbReference type="GO" id="GO:0045116">
    <property type="term" value="P:protein neddylation"/>
    <property type="evidence" value="ECO:0007669"/>
    <property type="project" value="TreeGrafter"/>
</dbReference>
<dbReference type="GO" id="GO:0019781">
    <property type="term" value="F:NEDD8 activating enzyme activity"/>
    <property type="evidence" value="ECO:0007669"/>
    <property type="project" value="TreeGrafter"/>
</dbReference>
<dbReference type="SUPFAM" id="SSF69572">
    <property type="entry name" value="Activating enzymes of the ubiquitin-like proteins"/>
    <property type="match status" value="1"/>
</dbReference>
<feature type="domain" description="THIF-type NAD/FAD binding fold" evidence="1">
    <location>
        <begin position="4"/>
        <end position="320"/>
    </location>
</feature>
<dbReference type="EMBL" id="GGYP01003802">
    <property type="protein sequence ID" value="MDE48573.1"/>
    <property type="molecule type" value="Transcribed_RNA"/>
</dbReference>
<name>A0A6G1SF65_9ACAR</name>
<sequence>MDRYDRQIRVWGEQGQNKFANSRVCLLNCDSLGYEILRGLCLAGIGSFTIMDSQKLSAEDVGCSFLPPSSIGKLRGESVHSILLDMNDEVRGEVIPLETHLPHLDPEVEDLEFWKQFNCIIVCGTLYLGQIKRLSKLCWSLNTPLILCKSIGFYGSMRIQLREHFVLDTHPEWRPANHDPDKPDTAMITNTQSIHDEYDGKLYNCREEDSEEELVAIYICLKALDLFFSVYGRLPGLQDDQVEADVVKLKDCVKQMFGNKTSDQTLYELCRYGGAELHATSAFMGGCAAQEVIKLVTNQYIPLDDTMVYNAMSATTRSFKFGDLFAQSR</sequence>
<dbReference type="Pfam" id="PF00899">
    <property type="entry name" value="ThiF"/>
    <property type="match status" value="1"/>
</dbReference>
<gene>
    <name evidence="2" type="primary">NAE1</name>
    <name evidence="2" type="ORF">g.319</name>
</gene>
<dbReference type="AlphaFoldDB" id="A0A6G1SF65"/>
<dbReference type="InterPro" id="IPR000594">
    <property type="entry name" value="ThiF_NAD_FAD-bd"/>
</dbReference>
<dbReference type="PANTHER" id="PTHR10953">
    <property type="entry name" value="UBIQUITIN-ACTIVATING ENZYME E1"/>
    <property type="match status" value="1"/>
</dbReference>
<protein>
    <submittedName>
        <fullName evidence="2">NEDD8-activating enzyme E1 regulatory subunit</fullName>
    </submittedName>
</protein>
<reference evidence="2" key="1">
    <citation type="submission" date="2018-10" db="EMBL/GenBank/DDBJ databases">
        <title>Transcriptome assembly of Aceria tosichella (Wheat curl mite) Type 2.</title>
        <authorList>
            <person name="Scully E.D."/>
            <person name="Geib S.M."/>
            <person name="Palmer N.A."/>
            <person name="Gupta A.K."/>
            <person name="Sarath G."/>
            <person name="Tatineni S."/>
        </authorList>
    </citation>
    <scope>NUCLEOTIDE SEQUENCE</scope>
    <source>
        <strain evidence="2">LincolnNE</strain>
    </source>
</reference>
<evidence type="ECO:0000259" key="1">
    <source>
        <dbReference type="Pfam" id="PF00899"/>
    </source>
</evidence>
<organism evidence="2">
    <name type="scientific">Aceria tosichella</name>
    <name type="common">wheat curl mite</name>
    <dbReference type="NCBI Taxonomy" id="561515"/>
    <lineage>
        <taxon>Eukaryota</taxon>
        <taxon>Metazoa</taxon>
        <taxon>Ecdysozoa</taxon>
        <taxon>Arthropoda</taxon>
        <taxon>Chelicerata</taxon>
        <taxon>Arachnida</taxon>
        <taxon>Acari</taxon>
        <taxon>Acariformes</taxon>
        <taxon>Trombidiformes</taxon>
        <taxon>Prostigmata</taxon>
        <taxon>Eupodina</taxon>
        <taxon>Eriophyoidea</taxon>
        <taxon>Eriophyidae</taxon>
        <taxon>Eriophyinae</taxon>
        <taxon>Aceriini</taxon>
        <taxon>Aceria</taxon>
    </lineage>
</organism>
<accession>A0A6G1SF65</accession>
<dbReference type="PANTHER" id="PTHR10953:SF29">
    <property type="entry name" value="NEDD8-ACTIVATING ENZYME E1 REGULATORY SUBUNIT"/>
    <property type="match status" value="1"/>
</dbReference>
<dbReference type="Gene3D" id="3.40.50.720">
    <property type="entry name" value="NAD(P)-binding Rossmann-like Domain"/>
    <property type="match status" value="1"/>
</dbReference>
<dbReference type="InterPro" id="IPR045886">
    <property type="entry name" value="ThiF/MoeB/HesA"/>
</dbReference>
<evidence type="ECO:0000313" key="2">
    <source>
        <dbReference type="EMBL" id="MDE48573.1"/>
    </source>
</evidence>
<dbReference type="GO" id="GO:0005737">
    <property type="term" value="C:cytoplasm"/>
    <property type="evidence" value="ECO:0007669"/>
    <property type="project" value="TreeGrafter"/>
</dbReference>